<dbReference type="AlphaFoldDB" id="A0AA96F5Y0"/>
<protein>
    <submittedName>
        <fullName evidence="5">Glycoside hydrolase family 16 protein</fullName>
    </submittedName>
</protein>
<comment type="similarity">
    <text evidence="1">Belongs to the glycosyl hydrolase 16 family.</text>
</comment>
<dbReference type="EMBL" id="CP134878">
    <property type="protein sequence ID" value="WNM18078.1"/>
    <property type="molecule type" value="Genomic_DNA"/>
</dbReference>
<keyword evidence="5" id="KW-0378">Hydrolase</keyword>
<dbReference type="PANTHER" id="PTHR10963">
    <property type="entry name" value="GLYCOSYL HYDROLASE-RELATED"/>
    <property type="match status" value="1"/>
</dbReference>
<evidence type="ECO:0000313" key="6">
    <source>
        <dbReference type="Proteomes" id="UP001304515"/>
    </source>
</evidence>
<dbReference type="PROSITE" id="PS51762">
    <property type="entry name" value="GH16_2"/>
    <property type="match status" value="1"/>
</dbReference>
<dbReference type="Pfam" id="PF00722">
    <property type="entry name" value="Glyco_hydro_16"/>
    <property type="match status" value="1"/>
</dbReference>
<keyword evidence="2" id="KW-0732">Signal</keyword>
<accession>A0AA96F5Y0</accession>
<dbReference type="GO" id="GO:0005975">
    <property type="term" value="P:carbohydrate metabolic process"/>
    <property type="evidence" value="ECO:0007669"/>
    <property type="project" value="InterPro"/>
</dbReference>
<dbReference type="Proteomes" id="UP001304515">
    <property type="component" value="Chromosome"/>
</dbReference>
<proteinExistence type="inferred from homology"/>
<dbReference type="InterPro" id="IPR000757">
    <property type="entry name" value="Beta-glucanase-like"/>
</dbReference>
<evidence type="ECO:0000256" key="1">
    <source>
        <dbReference type="ARBA" id="ARBA00006865"/>
    </source>
</evidence>
<dbReference type="Gene3D" id="2.60.120.200">
    <property type="match status" value="1"/>
</dbReference>
<dbReference type="RefSeq" id="WP_313321728.1">
    <property type="nucleotide sequence ID" value="NZ_CP134878.1"/>
</dbReference>
<dbReference type="GO" id="GO:0004553">
    <property type="term" value="F:hydrolase activity, hydrolyzing O-glycosyl compounds"/>
    <property type="evidence" value="ECO:0007669"/>
    <property type="project" value="InterPro"/>
</dbReference>
<evidence type="ECO:0000256" key="2">
    <source>
        <dbReference type="SAM" id="SignalP"/>
    </source>
</evidence>
<dbReference type="KEGG" id="fcj:RN605_01940"/>
<name>A0AA96F5Y0_9FLAO</name>
<keyword evidence="6" id="KW-1185">Reference proteome</keyword>
<evidence type="ECO:0000313" key="5">
    <source>
        <dbReference type="EMBL" id="WNM22130.1"/>
    </source>
</evidence>
<dbReference type="InterPro" id="IPR013320">
    <property type="entry name" value="ConA-like_dom_sf"/>
</dbReference>
<dbReference type="EMBL" id="CP134890">
    <property type="protein sequence ID" value="WNM22130.1"/>
    <property type="molecule type" value="Genomic_DNA"/>
</dbReference>
<evidence type="ECO:0000313" key="4">
    <source>
        <dbReference type="EMBL" id="WNM18078.1"/>
    </source>
</evidence>
<feature type="chain" id="PRO_5044705342" evidence="2">
    <location>
        <begin position="26"/>
        <end position="353"/>
    </location>
</feature>
<evidence type="ECO:0000259" key="3">
    <source>
        <dbReference type="PROSITE" id="PS51762"/>
    </source>
</evidence>
<dbReference type="InterPro" id="IPR050546">
    <property type="entry name" value="Glycosyl_Hydrlase_16"/>
</dbReference>
<feature type="domain" description="GH16" evidence="3">
    <location>
        <begin position="116"/>
        <end position="353"/>
    </location>
</feature>
<reference evidence="5 6" key="1">
    <citation type="submission" date="2023-09" db="EMBL/GenBank/DDBJ databases">
        <title>Flavobacterium sp. a novel bacteria isolate from Pepper rhizosphere.</title>
        <authorList>
            <person name="Peng Y."/>
            <person name="Lee J."/>
        </authorList>
    </citation>
    <scope>NUCLEOTIDE SEQUENCE [LARGE SCALE GENOMIC DNA]</scope>
    <source>
        <strain evidence="4">PMR2A8</strain>
        <strain evidence="5 6">PMTSA4</strain>
    </source>
</reference>
<feature type="signal peptide" evidence="2">
    <location>
        <begin position="1"/>
        <end position="25"/>
    </location>
</feature>
<dbReference type="CDD" id="cd08023">
    <property type="entry name" value="GH16_laminarinase_like"/>
    <property type="match status" value="1"/>
</dbReference>
<gene>
    <name evidence="5" type="ORF">RN605_01940</name>
    <name evidence="4" type="ORF">RN608_08640</name>
</gene>
<organism evidence="5 6">
    <name type="scientific">Flavobacterium capsici</name>
    <dbReference type="NCBI Taxonomy" id="3075618"/>
    <lineage>
        <taxon>Bacteria</taxon>
        <taxon>Pseudomonadati</taxon>
        <taxon>Bacteroidota</taxon>
        <taxon>Flavobacteriia</taxon>
        <taxon>Flavobacteriales</taxon>
        <taxon>Flavobacteriaceae</taxon>
        <taxon>Flavobacterium</taxon>
    </lineage>
</organism>
<accession>A0AA96ETD5</accession>
<dbReference type="PANTHER" id="PTHR10963:SF55">
    <property type="entry name" value="GLYCOSIDE HYDROLASE FAMILY 16 PROTEIN"/>
    <property type="match status" value="1"/>
</dbReference>
<dbReference type="SUPFAM" id="SSF49899">
    <property type="entry name" value="Concanavalin A-like lectins/glucanases"/>
    <property type="match status" value="1"/>
</dbReference>
<sequence length="353" mass="38357">MKKVKLILVIVFCVLIPLISCSSDSGDNSSNNKPSNLVVNTEIVGLTASLPNGDGSGVVNFIISADNATSYKLLIGTETITSTSGIVSHTFNQSGTNTYTIYVSAYNGNEFISTTVNLTVYVTPSLVWSDEFNVNGSPDNTKWSYETGTGSGGWGNNELQYYTNRPENVKVENGLLKITAIKENYSGSAYTSGRIVTKDKYSVKYGRIDIRAKLPIGGGTWPALWMLGNNISSAGWPACGEIDIMEHVGNDLNRIHGTLHYPGHSGGNADSSSILISNVSSEFHVYSIDWNASFIKFYVDNQLFYTFNNGGNLPFNQPFFFILNCAMGGNFGGSVDPNFVSSTLEVDYVRVYN</sequence>